<dbReference type="InterPro" id="IPR036390">
    <property type="entry name" value="WH_DNA-bd_sf"/>
</dbReference>
<keyword evidence="2" id="KW-0805">Transcription regulation</keyword>
<dbReference type="InterPro" id="IPR005119">
    <property type="entry name" value="LysR_subst-bd"/>
</dbReference>
<dbReference type="PANTHER" id="PTHR30419:SF8">
    <property type="entry name" value="NITROGEN ASSIMILATION TRANSCRIPTIONAL ACTIVATOR-RELATED"/>
    <property type="match status" value="1"/>
</dbReference>
<evidence type="ECO:0000256" key="4">
    <source>
        <dbReference type="ARBA" id="ARBA00023163"/>
    </source>
</evidence>
<dbReference type="PANTHER" id="PTHR30419">
    <property type="entry name" value="HTH-TYPE TRANSCRIPTIONAL REGULATOR YBHD"/>
    <property type="match status" value="1"/>
</dbReference>
<accession>A0A2R5ESY7</accession>
<keyword evidence="3" id="KW-0238">DNA-binding</keyword>
<feature type="domain" description="HTH lysR-type" evidence="5">
    <location>
        <begin position="1"/>
        <end position="58"/>
    </location>
</feature>
<protein>
    <recommendedName>
        <fullName evidence="5">HTH lysR-type domain-containing protein</fullName>
    </recommendedName>
</protein>
<evidence type="ECO:0000313" key="7">
    <source>
        <dbReference type="Proteomes" id="UP000245202"/>
    </source>
</evidence>
<organism evidence="6 7">
    <name type="scientific">Paenibacillus agaridevorans</name>
    <dbReference type="NCBI Taxonomy" id="171404"/>
    <lineage>
        <taxon>Bacteria</taxon>
        <taxon>Bacillati</taxon>
        <taxon>Bacillota</taxon>
        <taxon>Bacilli</taxon>
        <taxon>Bacillales</taxon>
        <taxon>Paenibacillaceae</taxon>
        <taxon>Paenibacillus</taxon>
    </lineage>
</organism>
<gene>
    <name evidence="6" type="ORF">PAT3040_04459</name>
</gene>
<dbReference type="SUPFAM" id="SSF46785">
    <property type="entry name" value="Winged helix' DNA-binding domain"/>
    <property type="match status" value="1"/>
</dbReference>
<dbReference type="FunFam" id="1.10.10.10:FF:000001">
    <property type="entry name" value="LysR family transcriptional regulator"/>
    <property type="match status" value="1"/>
</dbReference>
<dbReference type="InterPro" id="IPR050950">
    <property type="entry name" value="HTH-type_LysR_regulators"/>
</dbReference>
<name>A0A2R5ESY7_9BACL</name>
<dbReference type="SUPFAM" id="SSF53850">
    <property type="entry name" value="Periplasmic binding protein-like II"/>
    <property type="match status" value="1"/>
</dbReference>
<comment type="caution">
    <text evidence="6">The sequence shown here is derived from an EMBL/GenBank/DDBJ whole genome shotgun (WGS) entry which is preliminary data.</text>
</comment>
<dbReference type="GO" id="GO:0005829">
    <property type="term" value="C:cytosol"/>
    <property type="evidence" value="ECO:0007669"/>
    <property type="project" value="TreeGrafter"/>
</dbReference>
<sequence length="323" mass="36196">MDWMDLHAYLTVAREKSISKASQVLHLSQPALTIRLQKLEQELGMPLLERNRRGVLPTRYGAAVLYHAAKAVEEMNSIRDTGKGEPENGKLRIGLAKPLGWTIFKPVLEQMHERFPNLPYNILSDDYKVILDLTGVGELDLAILPYFQPTPGLNAIPVHEDEMLLIGPGNAPSTSIHGEVAADILLRGKFILYYSNQPMRKLIDRVLLQLLGQMPEDIVEVNDLSIMLNLVSEGVGYTVLPTSHIYTTMTFYSTYYSGSELPSVLAHSSIPYLVYRLGKEYPTRMIHLIYPEASVSRKKIQSIAELFSTTPSLGIVREKASFS</sequence>
<dbReference type="EMBL" id="BDQX01000281">
    <property type="protein sequence ID" value="GBG09790.1"/>
    <property type="molecule type" value="Genomic_DNA"/>
</dbReference>
<evidence type="ECO:0000313" key="6">
    <source>
        <dbReference type="EMBL" id="GBG09790.1"/>
    </source>
</evidence>
<evidence type="ECO:0000256" key="1">
    <source>
        <dbReference type="ARBA" id="ARBA00009437"/>
    </source>
</evidence>
<dbReference type="Gene3D" id="1.10.10.10">
    <property type="entry name" value="Winged helix-like DNA-binding domain superfamily/Winged helix DNA-binding domain"/>
    <property type="match status" value="1"/>
</dbReference>
<reference evidence="6 7" key="1">
    <citation type="submission" date="2017-08" db="EMBL/GenBank/DDBJ databases">
        <title>Substantial Increase in Enzyme Production by Combined Drug-Resistance Mutations in Paenibacillus agaridevorans.</title>
        <authorList>
            <person name="Tanaka Y."/>
            <person name="Funane K."/>
            <person name="Hosaka T."/>
            <person name="Shiwa Y."/>
            <person name="Fujita N."/>
            <person name="Miyazaki T."/>
            <person name="Yoshikawa H."/>
            <person name="Murakami K."/>
            <person name="Kasahara K."/>
            <person name="Inaoka T."/>
            <person name="Hiraga Y."/>
            <person name="Ochi K."/>
        </authorList>
    </citation>
    <scope>NUCLEOTIDE SEQUENCE [LARGE SCALE GENOMIC DNA]</scope>
    <source>
        <strain evidence="6 7">T-3040</strain>
    </source>
</reference>
<dbReference type="Pfam" id="PF00126">
    <property type="entry name" value="HTH_1"/>
    <property type="match status" value="1"/>
</dbReference>
<proteinExistence type="inferred from homology"/>
<dbReference type="GO" id="GO:0003700">
    <property type="term" value="F:DNA-binding transcription factor activity"/>
    <property type="evidence" value="ECO:0007669"/>
    <property type="project" value="InterPro"/>
</dbReference>
<keyword evidence="4" id="KW-0804">Transcription</keyword>
<dbReference type="Pfam" id="PF03466">
    <property type="entry name" value="LysR_substrate"/>
    <property type="match status" value="1"/>
</dbReference>
<dbReference type="GO" id="GO:0003677">
    <property type="term" value="F:DNA binding"/>
    <property type="evidence" value="ECO:0007669"/>
    <property type="project" value="UniProtKB-KW"/>
</dbReference>
<evidence type="ECO:0000256" key="3">
    <source>
        <dbReference type="ARBA" id="ARBA00023125"/>
    </source>
</evidence>
<dbReference type="PRINTS" id="PR00039">
    <property type="entry name" value="HTHLYSR"/>
</dbReference>
<dbReference type="PROSITE" id="PS50931">
    <property type="entry name" value="HTH_LYSR"/>
    <property type="match status" value="1"/>
</dbReference>
<dbReference type="CDD" id="cd05466">
    <property type="entry name" value="PBP2_LTTR_substrate"/>
    <property type="match status" value="1"/>
</dbReference>
<dbReference type="Gene3D" id="3.40.190.290">
    <property type="match status" value="1"/>
</dbReference>
<dbReference type="RefSeq" id="WP_108994433.1">
    <property type="nucleotide sequence ID" value="NZ_BDQX01000281.1"/>
</dbReference>
<evidence type="ECO:0000259" key="5">
    <source>
        <dbReference type="PROSITE" id="PS50931"/>
    </source>
</evidence>
<dbReference type="Proteomes" id="UP000245202">
    <property type="component" value="Unassembled WGS sequence"/>
</dbReference>
<dbReference type="AlphaFoldDB" id="A0A2R5ESY7"/>
<dbReference type="InterPro" id="IPR036388">
    <property type="entry name" value="WH-like_DNA-bd_sf"/>
</dbReference>
<dbReference type="InterPro" id="IPR000847">
    <property type="entry name" value="LysR_HTH_N"/>
</dbReference>
<comment type="similarity">
    <text evidence="1">Belongs to the LysR transcriptional regulatory family.</text>
</comment>
<evidence type="ECO:0000256" key="2">
    <source>
        <dbReference type="ARBA" id="ARBA00023015"/>
    </source>
</evidence>
<keyword evidence="7" id="KW-1185">Reference proteome</keyword>